<dbReference type="InterPro" id="IPR016032">
    <property type="entry name" value="Sig_transdc_resp-reg_C-effctor"/>
</dbReference>
<dbReference type="GO" id="GO:0006355">
    <property type="term" value="P:regulation of DNA-templated transcription"/>
    <property type="evidence" value="ECO:0007669"/>
    <property type="project" value="InterPro"/>
</dbReference>
<dbReference type="InterPro" id="IPR011042">
    <property type="entry name" value="6-blade_b-propeller_TolB-like"/>
</dbReference>
<dbReference type="STRING" id="550540.Fbal_1249"/>
<dbReference type="GO" id="GO:0000160">
    <property type="term" value="P:phosphorelay signal transduction system"/>
    <property type="evidence" value="ECO:0007669"/>
    <property type="project" value="InterPro"/>
</dbReference>
<dbReference type="Gene3D" id="2.120.10.30">
    <property type="entry name" value="TolB, C-terminal domain"/>
    <property type="match status" value="2"/>
</dbReference>
<dbReference type="Pfam" id="PF00486">
    <property type="entry name" value="Trans_reg_C"/>
    <property type="match status" value="1"/>
</dbReference>
<evidence type="ECO:0000313" key="6">
    <source>
        <dbReference type="EMBL" id="ADN75458.1"/>
    </source>
</evidence>
<feature type="domain" description="OmpR/PhoB-type" evidence="5">
    <location>
        <begin position="4"/>
        <end position="104"/>
    </location>
</feature>
<dbReference type="eggNOG" id="COG3710">
    <property type="taxonomic scope" value="Bacteria"/>
</dbReference>
<dbReference type="Proteomes" id="UP000006683">
    <property type="component" value="Chromosome"/>
</dbReference>
<feature type="transmembrane region" description="Helical" evidence="4">
    <location>
        <begin position="125"/>
        <end position="146"/>
    </location>
</feature>
<dbReference type="PANTHER" id="PTHR36842:SF1">
    <property type="entry name" value="PROTEIN TOLB"/>
    <property type="match status" value="1"/>
</dbReference>
<dbReference type="EMBL" id="CP002209">
    <property type="protein sequence ID" value="ADN75458.1"/>
    <property type="molecule type" value="Genomic_DNA"/>
</dbReference>
<dbReference type="Pfam" id="PF07676">
    <property type="entry name" value="PD40"/>
    <property type="match status" value="1"/>
</dbReference>
<keyword evidence="4" id="KW-0472">Membrane</keyword>
<evidence type="ECO:0000259" key="5">
    <source>
        <dbReference type="PROSITE" id="PS51755"/>
    </source>
</evidence>
<dbReference type="GO" id="GO:0003677">
    <property type="term" value="F:DNA binding"/>
    <property type="evidence" value="ECO:0007669"/>
    <property type="project" value="UniProtKB-UniRule"/>
</dbReference>
<gene>
    <name evidence="6" type="ordered locus">Fbal_1249</name>
</gene>
<feature type="DNA-binding region" description="OmpR/PhoB-type" evidence="3">
    <location>
        <begin position="4"/>
        <end position="104"/>
    </location>
</feature>
<proteinExistence type="inferred from homology"/>
<keyword evidence="4" id="KW-0812">Transmembrane</keyword>
<keyword evidence="4" id="KW-1133">Transmembrane helix</keyword>
<evidence type="ECO:0000256" key="4">
    <source>
        <dbReference type="SAM" id="Phobius"/>
    </source>
</evidence>
<dbReference type="HOGENOM" id="CLU_020533_0_0_6"/>
<sequence>MEIPVAFQLGDCRVDPVKRTLSCESLGTLSLQPKFVDVLYQLAEHYPEVVSRDHLIDTIWEGNHFVGAKALTNAIWHLRRALAQVDPDREWIETLRKGGYRLKVRPDPLEHKALKPLETRRRVSWLMRASLALALGVGATLTYLFWHFATTDHHKLTRQLTSLTRTPGRELFPAPSPDGRYLVYYWNRYTQPSELYLKDLTQPDLPPRKLTDSPDQDGRAYWGPKARTLVYARSGRDYCHLVRHRLATNTVTKLADCAVGTAVGLDLSVDGRLLAYLGEAEDGRNQIFVLPLDGRSPARAVPCSGSACELVDRDVAIADDGKKLLISRRATNSKEVIFLHHLETGEERQLTFAFEDVRGMEWLDERRALFASQRSRIRSGYLLDVDSGERQSLPIAGLSYPRKVPGQPQVVFHSWDHANYISVLARGDLNHNEPYLRSEASHQDPALEPGSGRLAYVSNESGYYEIWLQDADGERRQLTRMESQLRHPAWSHDGHSLAFLGPGEQGNQLYVMDLESGQIRALPSPYRDHFKPSWSLDDQAVIASVLADDQRALAWFPLAGSPSLLTTRPGRYAQMVAPGRIWFSEGNSRHNGRLYELDMTKPEQPPQLLLEPSQFGLPYTWARRDKTLFFMRRGGDYLELHQYDLVTGRSEALIRQSQRAVERSASVVPLADGRVLMTQTQQAEVDILRLQDPVLR</sequence>
<dbReference type="InterPro" id="IPR001867">
    <property type="entry name" value="OmpR/PhoB-type_DNA-bd"/>
</dbReference>
<dbReference type="RefSeq" id="WP_013344764.1">
    <property type="nucleotide sequence ID" value="NC_014541.1"/>
</dbReference>
<evidence type="ECO:0000256" key="3">
    <source>
        <dbReference type="PROSITE-ProRule" id="PRU01091"/>
    </source>
</evidence>
<accession>E1SL80</accession>
<name>E1SL80_FERBD</name>
<keyword evidence="7" id="KW-1185">Reference proteome</keyword>
<dbReference type="PROSITE" id="PS51755">
    <property type="entry name" value="OMPR_PHOB"/>
    <property type="match status" value="1"/>
</dbReference>
<reference evidence="6 7" key="1">
    <citation type="journal article" date="2010" name="Stand. Genomic Sci.">
        <title>Complete genome sequence of Ferrimonas balearica type strain (PAT).</title>
        <authorList>
            <person name="Nolan M."/>
            <person name="Sikorski J."/>
            <person name="Davenport K."/>
            <person name="Lucas S."/>
            <person name="Glavina Del Rio T."/>
            <person name="Tice H."/>
            <person name="Cheng J."/>
            <person name="Goodwin L."/>
            <person name="Pitluck S."/>
            <person name="Liolios K."/>
            <person name="Ivanova N."/>
            <person name="Mavromatis K."/>
            <person name="Ovchinnikova G."/>
            <person name="Pati A."/>
            <person name="Chen A."/>
            <person name="Palaniappan K."/>
            <person name="Land M."/>
            <person name="Hauser L."/>
            <person name="Chang Y."/>
            <person name="Jeffries C."/>
            <person name="Tapia R."/>
            <person name="Brettin T."/>
            <person name="Detter J."/>
            <person name="Han C."/>
            <person name="Yasawong M."/>
            <person name="Rohde M."/>
            <person name="Tindall B."/>
            <person name="Goker M."/>
            <person name="Woyke T."/>
            <person name="Bristow J."/>
            <person name="Eisen J."/>
            <person name="Markowitz V."/>
            <person name="Hugenholtz P."/>
            <person name="Kyrpides N."/>
            <person name="Klenk H."/>
            <person name="Lapidus A."/>
        </authorList>
    </citation>
    <scope>NUCLEOTIDE SEQUENCE [LARGE SCALE GENOMIC DNA]</scope>
    <source>
        <strain evidence="7">DSM 9799 / CCM 4581 / KCTC 23876 / PAT</strain>
    </source>
</reference>
<organism evidence="6 7">
    <name type="scientific">Ferrimonas balearica (strain DSM 9799 / CCM 4581 / KCTC 23876 / PAT)</name>
    <dbReference type="NCBI Taxonomy" id="550540"/>
    <lineage>
        <taxon>Bacteria</taxon>
        <taxon>Pseudomonadati</taxon>
        <taxon>Pseudomonadota</taxon>
        <taxon>Gammaproteobacteria</taxon>
        <taxon>Alteromonadales</taxon>
        <taxon>Ferrimonadaceae</taxon>
        <taxon>Ferrimonas</taxon>
    </lineage>
</organism>
<dbReference type="SUPFAM" id="SSF82171">
    <property type="entry name" value="DPP6 N-terminal domain-like"/>
    <property type="match status" value="2"/>
</dbReference>
<dbReference type="OrthoDB" id="9782895at2"/>
<dbReference type="SMART" id="SM00862">
    <property type="entry name" value="Trans_reg_C"/>
    <property type="match status" value="1"/>
</dbReference>
<evidence type="ECO:0000256" key="2">
    <source>
        <dbReference type="ARBA" id="ARBA00023125"/>
    </source>
</evidence>
<dbReference type="eggNOG" id="COG0823">
    <property type="taxonomic scope" value="Bacteria"/>
</dbReference>
<dbReference type="Gene3D" id="1.10.10.10">
    <property type="entry name" value="Winged helix-like DNA-binding domain superfamily/Winged helix DNA-binding domain"/>
    <property type="match status" value="1"/>
</dbReference>
<dbReference type="InterPro" id="IPR036388">
    <property type="entry name" value="WH-like_DNA-bd_sf"/>
</dbReference>
<evidence type="ECO:0000256" key="1">
    <source>
        <dbReference type="ARBA" id="ARBA00009820"/>
    </source>
</evidence>
<dbReference type="AlphaFoldDB" id="E1SL80"/>
<dbReference type="InterPro" id="IPR011659">
    <property type="entry name" value="WD40"/>
</dbReference>
<protein>
    <submittedName>
        <fullName evidence="6">Putative two component transcriptional regulator, winged helix family</fullName>
    </submittedName>
</protein>
<dbReference type="PANTHER" id="PTHR36842">
    <property type="entry name" value="PROTEIN TOLB HOMOLOG"/>
    <property type="match status" value="1"/>
</dbReference>
<dbReference type="GeneID" id="67181480"/>
<keyword evidence="2 3" id="KW-0238">DNA-binding</keyword>
<evidence type="ECO:0000313" key="7">
    <source>
        <dbReference type="Proteomes" id="UP000006683"/>
    </source>
</evidence>
<dbReference type="KEGG" id="fbl:Fbal_1249"/>
<comment type="similarity">
    <text evidence="1">Belongs to the TolB family.</text>
</comment>
<dbReference type="CDD" id="cd00383">
    <property type="entry name" value="trans_reg_C"/>
    <property type="match status" value="1"/>
</dbReference>
<dbReference type="SUPFAM" id="SSF46894">
    <property type="entry name" value="C-terminal effector domain of the bipartite response regulators"/>
    <property type="match status" value="1"/>
</dbReference>